<dbReference type="PROSITE" id="PS50893">
    <property type="entry name" value="ABC_TRANSPORTER_2"/>
    <property type="match status" value="1"/>
</dbReference>
<feature type="domain" description="ABC transporter" evidence="8">
    <location>
        <begin position="5"/>
        <end position="256"/>
    </location>
</feature>
<dbReference type="InterPro" id="IPR027417">
    <property type="entry name" value="P-loop_NTPase"/>
</dbReference>
<evidence type="ECO:0000259" key="8">
    <source>
        <dbReference type="PROSITE" id="PS50893"/>
    </source>
</evidence>
<evidence type="ECO:0000256" key="7">
    <source>
        <dbReference type="ARBA" id="ARBA00023136"/>
    </source>
</evidence>
<dbReference type="InterPro" id="IPR003593">
    <property type="entry name" value="AAA+_ATPase"/>
</dbReference>
<comment type="subcellular location">
    <subcellularLocation>
        <location evidence="1">Cell membrane</location>
        <topology evidence="1">Peripheral membrane protein</topology>
    </subcellularLocation>
</comment>
<gene>
    <name evidence="9" type="ORF">NVS47_02470</name>
</gene>
<evidence type="ECO:0000256" key="4">
    <source>
        <dbReference type="ARBA" id="ARBA00022475"/>
    </source>
</evidence>
<proteinExistence type="inferred from homology"/>
<dbReference type="InterPro" id="IPR013563">
    <property type="entry name" value="Oligopep_ABC_C"/>
</dbReference>
<keyword evidence="7" id="KW-0472">Membrane</keyword>
<keyword evidence="3" id="KW-0813">Transport</keyword>
<dbReference type="SUPFAM" id="SSF52540">
    <property type="entry name" value="P-loop containing nucleoside triphosphate hydrolases"/>
    <property type="match status" value="1"/>
</dbReference>
<keyword evidence="5" id="KW-0547">Nucleotide-binding</keyword>
<evidence type="ECO:0000256" key="5">
    <source>
        <dbReference type="ARBA" id="ARBA00022741"/>
    </source>
</evidence>
<dbReference type="Gene3D" id="3.40.50.300">
    <property type="entry name" value="P-loop containing nucleotide triphosphate hydrolases"/>
    <property type="match status" value="1"/>
</dbReference>
<evidence type="ECO:0000313" key="10">
    <source>
        <dbReference type="Proteomes" id="UP001524944"/>
    </source>
</evidence>
<dbReference type="InterPro" id="IPR017871">
    <property type="entry name" value="ABC_transporter-like_CS"/>
</dbReference>
<dbReference type="InterPro" id="IPR050388">
    <property type="entry name" value="ABC_Ni/Peptide_Import"/>
</dbReference>
<keyword evidence="6 9" id="KW-0067">ATP-binding</keyword>
<dbReference type="SMART" id="SM00382">
    <property type="entry name" value="AAA"/>
    <property type="match status" value="1"/>
</dbReference>
<dbReference type="PROSITE" id="PS00211">
    <property type="entry name" value="ABC_TRANSPORTER_1"/>
    <property type="match status" value="1"/>
</dbReference>
<dbReference type="PANTHER" id="PTHR43297">
    <property type="entry name" value="OLIGOPEPTIDE TRANSPORT ATP-BINDING PROTEIN APPD"/>
    <property type="match status" value="1"/>
</dbReference>
<dbReference type="Pfam" id="PF00005">
    <property type="entry name" value="ABC_tran"/>
    <property type="match status" value="1"/>
</dbReference>
<evidence type="ECO:0000313" key="9">
    <source>
        <dbReference type="EMBL" id="MCR6544386.1"/>
    </source>
</evidence>
<dbReference type="PANTHER" id="PTHR43297:SF2">
    <property type="entry name" value="DIPEPTIDE TRANSPORT ATP-BINDING PROTEIN DPPD"/>
    <property type="match status" value="1"/>
</dbReference>
<dbReference type="InterPro" id="IPR003439">
    <property type="entry name" value="ABC_transporter-like_ATP-bd"/>
</dbReference>
<keyword evidence="4" id="KW-1003">Cell membrane</keyword>
<evidence type="ECO:0000256" key="1">
    <source>
        <dbReference type="ARBA" id="ARBA00004202"/>
    </source>
</evidence>
<evidence type="ECO:0000256" key="3">
    <source>
        <dbReference type="ARBA" id="ARBA00022448"/>
    </source>
</evidence>
<reference evidence="9 10" key="1">
    <citation type="submission" date="2022-08" db="EMBL/GenBank/DDBJ databases">
        <title>Proteogenomics of the novel Dehalobacterium formicoaceticum strain EZ94 highlights a key role of methyltransferases during anaerobic dichloromethane degradation.</title>
        <authorList>
            <person name="Wasmund K."/>
        </authorList>
    </citation>
    <scope>NUCLEOTIDE SEQUENCE [LARGE SCALE GENOMIC DNA]</scope>
    <source>
        <strain evidence="9 10">EZ94</strain>
    </source>
</reference>
<dbReference type="EMBL" id="JANPWE010000001">
    <property type="protein sequence ID" value="MCR6544386.1"/>
    <property type="molecule type" value="Genomic_DNA"/>
</dbReference>
<dbReference type="GO" id="GO:0005524">
    <property type="term" value="F:ATP binding"/>
    <property type="evidence" value="ECO:0007669"/>
    <property type="project" value="UniProtKB-KW"/>
</dbReference>
<keyword evidence="10" id="KW-1185">Reference proteome</keyword>
<name>A0ABT1Y0J5_9FIRM</name>
<comment type="caution">
    <text evidence="9">The sequence shown here is derived from an EMBL/GenBank/DDBJ whole genome shotgun (WGS) entry which is preliminary data.</text>
</comment>
<dbReference type="NCBIfam" id="TIGR01727">
    <property type="entry name" value="oligo_HPY"/>
    <property type="match status" value="1"/>
</dbReference>
<dbReference type="Pfam" id="PF08352">
    <property type="entry name" value="oligo_HPY"/>
    <property type="match status" value="1"/>
</dbReference>
<accession>A0ABT1Y0J5</accession>
<dbReference type="RefSeq" id="WP_257912026.1">
    <property type="nucleotide sequence ID" value="NZ_JANPWE010000001.1"/>
</dbReference>
<protein>
    <submittedName>
        <fullName evidence="9">ABC transporter ATP-binding protein</fullName>
    </submittedName>
</protein>
<organism evidence="9 10">
    <name type="scientific">Dehalobacterium formicoaceticum</name>
    <dbReference type="NCBI Taxonomy" id="51515"/>
    <lineage>
        <taxon>Bacteria</taxon>
        <taxon>Bacillati</taxon>
        <taxon>Bacillota</taxon>
        <taxon>Clostridia</taxon>
        <taxon>Eubacteriales</taxon>
        <taxon>Peptococcaceae</taxon>
        <taxon>Dehalobacterium</taxon>
    </lineage>
</organism>
<evidence type="ECO:0000256" key="6">
    <source>
        <dbReference type="ARBA" id="ARBA00022840"/>
    </source>
</evidence>
<dbReference type="Proteomes" id="UP001524944">
    <property type="component" value="Unassembled WGS sequence"/>
</dbReference>
<dbReference type="CDD" id="cd03257">
    <property type="entry name" value="ABC_NikE_OppD_transporters"/>
    <property type="match status" value="1"/>
</dbReference>
<evidence type="ECO:0000256" key="2">
    <source>
        <dbReference type="ARBA" id="ARBA00005417"/>
    </source>
</evidence>
<sequence>MGNLLEVKNLAVSFKTYGGEVQAVRGVSFTVKPGETVAIVGESGSGKSVTATTLMGLIPVPPGEIKGGEILFNGVDLTRLTDRQMENYRGAEMGIVFQDPGTSLNPTMKIGRQIGESFLYREKISKKAVRKKVLDLLDLVGIPQGEVRIDQYPHQFSGGMKQRVMLAMALAGRPKLLIADEPTTALDVTIQAQIIDLLRHLKEQLQMGLLLITHDFGVADQLADQVLVMYAGRIMEAGRKEDIFDHAQHPYTRGLLKSRPQINPEDGERLFIIPGQPPNLFLPPPGCPFASRCPDVMKVCVQTAPHEVHLRVTKGAEHRVACWQYHPQSKRDQSRDGGGENHES</sequence>
<comment type="similarity">
    <text evidence="2">Belongs to the ABC transporter superfamily.</text>
</comment>